<dbReference type="AlphaFoldDB" id="A0ABD3P194"/>
<evidence type="ECO:0000313" key="2">
    <source>
        <dbReference type="EMBL" id="KAL3781663.1"/>
    </source>
</evidence>
<name>A0ABD3P194_9STRA</name>
<feature type="compositionally biased region" description="Basic and acidic residues" evidence="1">
    <location>
        <begin position="330"/>
        <end position="348"/>
    </location>
</feature>
<evidence type="ECO:0000313" key="3">
    <source>
        <dbReference type="Proteomes" id="UP001530400"/>
    </source>
</evidence>
<reference evidence="2 3" key="1">
    <citation type="submission" date="2024-10" db="EMBL/GenBank/DDBJ databases">
        <title>Updated reference genomes for cyclostephanoid diatoms.</title>
        <authorList>
            <person name="Roberts W.R."/>
            <person name="Alverson A.J."/>
        </authorList>
    </citation>
    <scope>NUCLEOTIDE SEQUENCE [LARGE SCALE GENOMIC DNA]</scope>
    <source>
        <strain evidence="2 3">AJA010-31</strain>
    </source>
</reference>
<feature type="compositionally biased region" description="Polar residues" evidence="1">
    <location>
        <begin position="369"/>
        <end position="394"/>
    </location>
</feature>
<organism evidence="2 3">
    <name type="scientific">Cyclotella atomus</name>
    <dbReference type="NCBI Taxonomy" id="382360"/>
    <lineage>
        <taxon>Eukaryota</taxon>
        <taxon>Sar</taxon>
        <taxon>Stramenopiles</taxon>
        <taxon>Ochrophyta</taxon>
        <taxon>Bacillariophyta</taxon>
        <taxon>Coscinodiscophyceae</taxon>
        <taxon>Thalassiosirophycidae</taxon>
        <taxon>Stephanodiscales</taxon>
        <taxon>Stephanodiscaceae</taxon>
        <taxon>Cyclotella</taxon>
    </lineage>
</organism>
<feature type="compositionally biased region" description="Low complexity" evidence="1">
    <location>
        <begin position="199"/>
        <end position="211"/>
    </location>
</feature>
<proteinExistence type="predicted"/>
<gene>
    <name evidence="2" type="ORF">ACHAWO_001603</name>
</gene>
<dbReference type="Proteomes" id="UP001530400">
    <property type="component" value="Unassembled WGS sequence"/>
</dbReference>
<accession>A0ABD3P194</accession>
<evidence type="ECO:0000256" key="1">
    <source>
        <dbReference type="SAM" id="MobiDB-lite"/>
    </source>
</evidence>
<keyword evidence="3" id="KW-1185">Reference proteome</keyword>
<comment type="caution">
    <text evidence="2">The sequence shown here is derived from an EMBL/GenBank/DDBJ whole genome shotgun (WGS) entry which is preliminary data.</text>
</comment>
<feature type="region of interest" description="Disordered" evidence="1">
    <location>
        <begin position="312"/>
        <end position="397"/>
    </location>
</feature>
<protein>
    <recommendedName>
        <fullName evidence="4">HMG box domain-containing protein</fullName>
    </recommendedName>
</protein>
<feature type="region of interest" description="Disordered" evidence="1">
    <location>
        <begin position="169"/>
        <end position="215"/>
    </location>
</feature>
<sequence>MSSKPSAAEVDSLEPPYCFRSIKELRKHQTRYNQYNLFHMIERLRLLDSQGVVETIEPIDESSHCYKMYKDFVVPDLPPAYAHLNLPPHWLMFMFVKKEKRRSHKKSNQPLISFKDLAKAIADGYKAIDEDTKAWLDELSGKLLDHNKKARDLLEAYLIEKGIKPEPEHQKIKKVKAAGGPAQAKSPQDVDPEDKDELSAASSRASPPSSRVGLDERRRYHLLKLQAAKLALEMQELQNSMVSPAGLRREDLMMMYPNSGRGAMDQYGISPFVNQLSYPSSLISPAERASWLTMAGRVGLMPPLGIRTRHERNQLEAPGARSQSLLLEEGPPKRKSSNEGEAKRDEKRAKTKSHKTSNENDGNARRQSDSPLEQAQARAASTGNDGFSPPSSGHTALPRDVLTSAFHAPFPGGGLASLGPAGFGGASGSDQLMLGYQLGLQAAAKAHQASASSRNMSHEEMAARLELMGRQGLSSNNSRSDRNDDVAAQLEMLRRRELNRSLDRSGAHAASFGHVGLQMTNDEIASRLESFGRPGSPFSRFGGGDDEIARRVEALRRPGIMNRAEAFARSEFGLSLSDIEGTFNEMKRSRQG</sequence>
<dbReference type="EMBL" id="JALLPJ020000835">
    <property type="protein sequence ID" value="KAL3781663.1"/>
    <property type="molecule type" value="Genomic_DNA"/>
</dbReference>
<evidence type="ECO:0008006" key="4">
    <source>
        <dbReference type="Google" id="ProtNLM"/>
    </source>
</evidence>
<feature type="compositionally biased region" description="Basic and acidic residues" evidence="1">
    <location>
        <begin position="356"/>
        <end position="368"/>
    </location>
</feature>